<keyword evidence="6" id="KW-1185">Reference proteome</keyword>
<dbReference type="PANTHER" id="PTHR43384:SF4">
    <property type="entry name" value="CELLULOSE BIOSYNTHESIS PROTEIN BCSQ-RELATED"/>
    <property type="match status" value="1"/>
</dbReference>
<dbReference type="AlphaFoldDB" id="A0A0L0WBD0"/>
<reference evidence="6" key="1">
    <citation type="submission" date="2015-07" db="EMBL/GenBank/DDBJ databases">
        <title>Draft genome sequence of the purine-degrading Gottschalkia purinilyticum DSM 1384 (formerly Clostridium purinilyticum).</title>
        <authorList>
            <person name="Poehlein A."/>
            <person name="Schiel-Bengelsdorf B."/>
            <person name="Bengelsdorf F.R."/>
            <person name="Daniel R."/>
            <person name="Duerre P."/>
        </authorList>
    </citation>
    <scope>NUCLEOTIDE SEQUENCE [LARGE SCALE GENOMIC DNA]</scope>
    <source>
        <strain evidence="6">DSM 1384</strain>
    </source>
</reference>
<dbReference type="GO" id="GO:0005829">
    <property type="term" value="C:cytosol"/>
    <property type="evidence" value="ECO:0007669"/>
    <property type="project" value="TreeGrafter"/>
</dbReference>
<organism evidence="5 6">
    <name type="scientific">Gottschalkia purinilytica</name>
    <name type="common">Clostridium purinilyticum</name>
    <dbReference type="NCBI Taxonomy" id="1503"/>
    <lineage>
        <taxon>Bacteria</taxon>
        <taxon>Bacillati</taxon>
        <taxon>Bacillota</taxon>
        <taxon>Tissierellia</taxon>
        <taxon>Tissierellales</taxon>
        <taxon>Gottschalkiaceae</taxon>
        <taxon>Gottschalkia</taxon>
    </lineage>
</organism>
<evidence type="ECO:0000313" key="5">
    <source>
        <dbReference type="EMBL" id="KNF08834.1"/>
    </source>
</evidence>
<dbReference type="Gene3D" id="3.40.50.300">
    <property type="entry name" value="P-loop containing nucleotide triphosphate hydrolases"/>
    <property type="match status" value="1"/>
</dbReference>
<dbReference type="OrthoDB" id="9816297at2"/>
<dbReference type="InterPro" id="IPR027417">
    <property type="entry name" value="P-loop_NTPase"/>
</dbReference>
<dbReference type="InterPro" id="IPR050625">
    <property type="entry name" value="ParA/MinD_ATPase"/>
</dbReference>
<dbReference type="RefSeq" id="WP_050354930.1">
    <property type="nucleotide sequence ID" value="NZ_LGSS01000005.1"/>
</dbReference>
<dbReference type="InterPro" id="IPR025669">
    <property type="entry name" value="AAA_dom"/>
</dbReference>
<keyword evidence="1" id="KW-0547">Nucleotide-binding</keyword>
<dbReference type="EMBL" id="LGSS01000005">
    <property type="protein sequence ID" value="KNF08834.1"/>
    <property type="molecule type" value="Genomic_DNA"/>
</dbReference>
<dbReference type="GO" id="GO:0005524">
    <property type="term" value="F:ATP binding"/>
    <property type="evidence" value="ECO:0007669"/>
    <property type="project" value="UniProtKB-KW"/>
</dbReference>
<dbReference type="SUPFAM" id="SSF52540">
    <property type="entry name" value="P-loop containing nucleoside triphosphate hydrolases"/>
    <property type="match status" value="1"/>
</dbReference>
<protein>
    <submittedName>
        <fullName evidence="5">ATPases involved in chromosome partitioning</fullName>
    </submittedName>
</protein>
<keyword evidence="2" id="KW-0067">ATP-binding</keyword>
<dbReference type="Proteomes" id="UP000037267">
    <property type="component" value="Unassembled WGS sequence"/>
</dbReference>
<dbReference type="STRING" id="1503.CLPU_5c01410"/>
<evidence type="ECO:0000256" key="3">
    <source>
        <dbReference type="SAM" id="MobiDB-lite"/>
    </source>
</evidence>
<dbReference type="GO" id="GO:0016887">
    <property type="term" value="F:ATP hydrolysis activity"/>
    <property type="evidence" value="ECO:0007669"/>
    <property type="project" value="TreeGrafter"/>
</dbReference>
<comment type="caution">
    <text evidence="5">The sequence shown here is derived from an EMBL/GenBank/DDBJ whole genome shotgun (WGS) entry which is preliminary data.</text>
</comment>
<evidence type="ECO:0000259" key="4">
    <source>
        <dbReference type="Pfam" id="PF13614"/>
    </source>
</evidence>
<evidence type="ECO:0000256" key="1">
    <source>
        <dbReference type="ARBA" id="ARBA00022741"/>
    </source>
</evidence>
<feature type="domain" description="AAA" evidence="4">
    <location>
        <begin position="31"/>
        <end position="167"/>
    </location>
</feature>
<dbReference type="Pfam" id="PF13614">
    <property type="entry name" value="AAA_31"/>
    <property type="match status" value="1"/>
</dbReference>
<dbReference type="GO" id="GO:0009898">
    <property type="term" value="C:cytoplasmic side of plasma membrane"/>
    <property type="evidence" value="ECO:0007669"/>
    <property type="project" value="TreeGrafter"/>
</dbReference>
<gene>
    <name evidence="5" type="ORF">CLPU_5c01410</name>
</gene>
<name>A0A0L0WBD0_GOTPU</name>
<sequence length="270" mass="31195">MNHDQAKNLRELVQHKKNESNEKKCMNPKKIIFTGVSEGVGNTTAIVNISHILSNLGYKVIILDCNSGFITTDTLFKIRPNYDTSLLLTEDYELKDIVTNVNKNIDVIYISKIIRDVERYTNNHNILNSKINELLNYADFILIDIDYSLLNERSYLIDDKSNIVITCNPNNKNLKEAYCAIKYLFSINNYKTLRIMFNRVKDFSILTEIFNRLESATDQFLGKRIEKIGYMSSDLQILNHLKGQNLTTLNDISSKTIEEVRKIVDNIVKL</sequence>
<evidence type="ECO:0000256" key="2">
    <source>
        <dbReference type="ARBA" id="ARBA00022840"/>
    </source>
</evidence>
<dbReference type="GO" id="GO:0051782">
    <property type="term" value="P:negative regulation of cell division"/>
    <property type="evidence" value="ECO:0007669"/>
    <property type="project" value="TreeGrafter"/>
</dbReference>
<feature type="region of interest" description="Disordered" evidence="3">
    <location>
        <begin position="1"/>
        <end position="20"/>
    </location>
</feature>
<proteinExistence type="predicted"/>
<accession>A0A0L0WBD0</accession>
<dbReference type="PANTHER" id="PTHR43384">
    <property type="entry name" value="SEPTUM SITE-DETERMINING PROTEIN MIND HOMOLOG, CHLOROPLASTIC-RELATED"/>
    <property type="match status" value="1"/>
</dbReference>
<evidence type="ECO:0000313" key="6">
    <source>
        <dbReference type="Proteomes" id="UP000037267"/>
    </source>
</evidence>